<accession>A0A448ZND0</accession>
<gene>
    <name evidence="2" type="ORF">PSNMU_V1.4_AUG-EV-PASAV3_0105800</name>
</gene>
<evidence type="ECO:0000313" key="2">
    <source>
        <dbReference type="EMBL" id="VEU43546.1"/>
    </source>
</evidence>
<dbReference type="Proteomes" id="UP000291116">
    <property type="component" value="Unassembled WGS sequence"/>
</dbReference>
<feature type="transmembrane region" description="Helical" evidence="1">
    <location>
        <begin position="67"/>
        <end position="89"/>
    </location>
</feature>
<protein>
    <submittedName>
        <fullName evidence="2">Uncharacterized protein</fullName>
    </submittedName>
</protein>
<organism evidence="2 3">
    <name type="scientific">Pseudo-nitzschia multistriata</name>
    <dbReference type="NCBI Taxonomy" id="183589"/>
    <lineage>
        <taxon>Eukaryota</taxon>
        <taxon>Sar</taxon>
        <taxon>Stramenopiles</taxon>
        <taxon>Ochrophyta</taxon>
        <taxon>Bacillariophyta</taxon>
        <taxon>Bacillariophyceae</taxon>
        <taxon>Bacillariophycidae</taxon>
        <taxon>Bacillariales</taxon>
        <taxon>Bacillariaceae</taxon>
        <taxon>Pseudo-nitzschia</taxon>
    </lineage>
</organism>
<sequence length="252" mass="27868">MEFQPTASPHASVDQSRTTSLNDRLNTNYVNLGGAEGNSYAAQYTKTVTDFVGEFVTPRQLLVLIRVLKAVTFVFLILTLAANMMYIIFLEVLATREVRNIVGGRRDMIIRVYGLFLSGVALAVEVDVAWVVQSFYGFKGFIARSLLLLFVSAITGANPLFIAERNQLLNQDVYYDDDAISNVTSIDLPMSVVVFQQVTSFFLGVCAIAYFVSGVLCLDRFTSKAYLSSNDPLVTTAIPPPTTVQNQEEQIM</sequence>
<dbReference type="EMBL" id="CAACVS010000558">
    <property type="protein sequence ID" value="VEU43546.1"/>
    <property type="molecule type" value="Genomic_DNA"/>
</dbReference>
<dbReference type="AlphaFoldDB" id="A0A448ZND0"/>
<keyword evidence="1" id="KW-1133">Transmembrane helix</keyword>
<keyword evidence="3" id="KW-1185">Reference proteome</keyword>
<name>A0A448ZND0_9STRA</name>
<evidence type="ECO:0000313" key="3">
    <source>
        <dbReference type="Proteomes" id="UP000291116"/>
    </source>
</evidence>
<keyword evidence="1" id="KW-0812">Transmembrane</keyword>
<proteinExistence type="predicted"/>
<reference evidence="2 3" key="1">
    <citation type="submission" date="2019-01" db="EMBL/GenBank/DDBJ databases">
        <authorList>
            <person name="Ferrante I. M."/>
        </authorList>
    </citation>
    <scope>NUCLEOTIDE SEQUENCE [LARGE SCALE GENOMIC DNA]</scope>
    <source>
        <strain evidence="2 3">B856</strain>
    </source>
</reference>
<dbReference type="OrthoDB" id="43832at2759"/>
<keyword evidence="1" id="KW-0472">Membrane</keyword>
<feature type="transmembrane region" description="Helical" evidence="1">
    <location>
        <begin position="109"/>
        <end position="132"/>
    </location>
</feature>
<feature type="transmembrane region" description="Helical" evidence="1">
    <location>
        <begin position="198"/>
        <end position="218"/>
    </location>
</feature>
<feature type="transmembrane region" description="Helical" evidence="1">
    <location>
        <begin position="141"/>
        <end position="162"/>
    </location>
</feature>
<evidence type="ECO:0000256" key="1">
    <source>
        <dbReference type="SAM" id="Phobius"/>
    </source>
</evidence>